<dbReference type="RefSeq" id="WP_161868267.1">
    <property type="nucleotide sequence ID" value="NZ_JAQFAM010000001.1"/>
</dbReference>
<evidence type="ECO:0000259" key="3">
    <source>
        <dbReference type="PROSITE" id="PS50977"/>
    </source>
</evidence>
<evidence type="ECO:0000313" key="5">
    <source>
        <dbReference type="Proteomes" id="UP001429357"/>
    </source>
</evidence>
<dbReference type="PANTHER" id="PTHR43479">
    <property type="entry name" value="ACREF/ENVCD OPERON REPRESSOR-RELATED"/>
    <property type="match status" value="1"/>
</dbReference>
<dbReference type="InterPro" id="IPR001647">
    <property type="entry name" value="HTH_TetR"/>
</dbReference>
<dbReference type="EMBL" id="MAEI02000001">
    <property type="protein sequence ID" value="MEO1783193.1"/>
    <property type="molecule type" value="Genomic_DNA"/>
</dbReference>
<proteinExistence type="predicted"/>
<dbReference type="SUPFAM" id="SSF46689">
    <property type="entry name" value="Homeodomain-like"/>
    <property type="match status" value="1"/>
</dbReference>
<gene>
    <name evidence="4" type="ORF">BAU18_002812</name>
</gene>
<sequence length="191" mass="22509">MAGAYHTKEEIAEMLVALAQDKPINKISVQEIAQKAGINRQTFYYHFSDKKELLRWFYQTDSLGYLTSSELSLENWQEQALKMLKAMKEKGAFYQATVAYQRDLLEESFSQIVMPLFRRLFEDVDHEQLLSDRDKEFYGRFFAYGCSGMLVAWIREGFQETPLDLATQFFQMAKDTEFFSSQLYQIEMENQ</sequence>
<dbReference type="Pfam" id="PF14278">
    <property type="entry name" value="TetR_C_8"/>
    <property type="match status" value="1"/>
</dbReference>
<dbReference type="Pfam" id="PF00440">
    <property type="entry name" value="TetR_N"/>
    <property type="match status" value="1"/>
</dbReference>
<feature type="DNA-binding region" description="H-T-H motif" evidence="2">
    <location>
        <begin position="28"/>
        <end position="47"/>
    </location>
</feature>
<protein>
    <recommendedName>
        <fullName evidence="3">HTH tetR-type domain-containing protein</fullName>
    </recommendedName>
</protein>
<reference evidence="5" key="1">
    <citation type="submission" date="2016-06" db="EMBL/GenBank/DDBJ databases">
        <title>Four novel species of enterococci isolated from chicken manure.</title>
        <authorList>
            <person name="Van Tyne D."/>
        </authorList>
    </citation>
    <scope>NUCLEOTIDE SEQUENCE [LARGE SCALE GENOMIC DNA]</scope>
    <source>
        <strain evidence="5">JM9A</strain>
    </source>
</reference>
<dbReference type="InterPro" id="IPR050624">
    <property type="entry name" value="HTH-type_Tx_Regulator"/>
</dbReference>
<comment type="caution">
    <text evidence="4">The sequence shown here is derived from an EMBL/GenBank/DDBJ whole genome shotgun (WGS) entry which is preliminary data.</text>
</comment>
<accession>A0ABV0F560</accession>
<dbReference type="InterPro" id="IPR009057">
    <property type="entry name" value="Homeodomain-like_sf"/>
</dbReference>
<reference evidence="4 5" key="2">
    <citation type="submission" date="2024-02" db="EMBL/GenBank/DDBJ databases">
        <title>The Genome Sequence of Enterococcus diestrammenae JM9A.</title>
        <authorList>
            <person name="Earl A."/>
            <person name="Manson A."/>
            <person name="Gilmore M."/>
            <person name="Sanders J."/>
            <person name="Shea T."/>
            <person name="Howe W."/>
            <person name="Livny J."/>
            <person name="Cuomo C."/>
            <person name="Neafsey D."/>
            <person name="Birren B."/>
        </authorList>
    </citation>
    <scope>NUCLEOTIDE SEQUENCE [LARGE SCALE GENOMIC DNA]</scope>
    <source>
        <strain evidence="4 5">JM9A</strain>
    </source>
</reference>
<dbReference type="PANTHER" id="PTHR43479:SF7">
    <property type="entry name" value="TETR-FAMILY TRANSCRIPTIONAL REGULATOR"/>
    <property type="match status" value="1"/>
</dbReference>
<dbReference type="PROSITE" id="PS50977">
    <property type="entry name" value="HTH_TETR_2"/>
    <property type="match status" value="1"/>
</dbReference>
<dbReference type="InterPro" id="IPR039532">
    <property type="entry name" value="TetR_C_Firmicutes"/>
</dbReference>
<organism evidence="4 5">
    <name type="scientific">Enterococcus diestrammenae</name>
    <dbReference type="NCBI Taxonomy" id="1155073"/>
    <lineage>
        <taxon>Bacteria</taxon>
        <taxon>Bacillati</taxon>
        <taxon>Bacillota</taxon>
        <taxon>Bacilli</taxon>
        <taxon>Lactobacillales</taxon>
        <taxon>Enterococcaceae</taxon>
        <taxon>Enterococcus</taxon>
    </lineage>
</organism>
<evidence type="ECO:0000256" key="2">
    <source>
        <dbReference type="PROSITE-ProRule" id="PRU00335"/>
    </source>
</evidence>
<keyword evidence="1 2" id="KW-0238">DNA-binding</keyword>
<evidence type="ECO:0000256" key="1">
    <source>
        <dbReference type="ARBA" id="ARBA00023125"/>
    </source>
</evidence>
<evidence type="ECO:0000313" key="4">
    <source>
        <dbReference type="EMBL" id="MEO1783193.1"/>
    </source>
</evidence>
<name>A0ABV0F560_9ENTE</name>
<feature type="domain" description="HTH tetR-type" evidence="3">
    <location>
        <begin position="5"/>
        <end position="65"/>
    </location>
</feature>
<dbReference type="Proteomes" id="UP001429357">
    <property type="component" value="Unassembled WGS sequence"/>
</dbReference>
<dbReference type="Gene3D" id="1.10.357.10">
    <property type="entry name" value="Tetracycline Repressor, domain 2"/>
    <property type="match status" value="1"/>
</dbReference>
<keyword evidence="5" id="KW-1185">Reference proteome</keyword>